<comment type="caution">
    <text evidence="9">The sequence shown here is derived from an EMBL/GenBank/DDBJ whole genome shotgun (WGS) entry which is preliminary data.</text>
</comment>
<dbReference type="InterPro" id="IPR032282">
    <property type="entry name" value="HAGH_C"/>
</dbReference>
<dbReference type="Proteomes" id="UP001499951">
    <property type="component" value="Unassembled WGS sequence"/>
</dbReference>
<dbReference type="InterPro" id="IPR001279">
    <property type="entry name" value="Metallo-B-lactamas"/>
</dbReference>
<dbReference type="RefSeq" id="WP_166935190.1">
    <property type="nucleotide sequence ID" value="NZ_BAAADD010000009.1"/>
</dbReference>
<evidence type="ECO:0000259" key="8">
    <source>
        <dbReference type="SMART" id="SM00849"/>
    </source>
</evidence>
<dbReference type="PIRSF" id="PIRSF005457">
    <property type="entry name" value="Glx"/>
    <property type="match status" value="1"/>
</dbReference>
<feature type="binding site" evidence="7">
    <location>
        <position position="168"/>
    </location>
    <ligand>
        <name>Zn(2+)</name>
        <dbReference type="ChEBI" id="CHEBI:29105"/>
        <label>2</label>
    </ligand>
</feature>
<feature type="binding site" evidence="7">
    <location>
        <position position="113"/>
    </location>
    <ligand>
        <name>Zn(2+)</name>
        <dbReference type="ChEBI" id="CHEBI:29105"/>
        <label>1</label>
    </ligand>
</feature>
<evidence type="ECO:0000256" key="6">
    <source>
        <dbReference type="ARBA" id="ARBA00022833"/>
    </source>
</evidence>
<organism evidence="9 10">
    <name type="scientific">Rhizomicrobium electricum</name>
    <dbReference type="NCBI Taxonomy" id="480070"/>
    <lineage>
        <taxon>Bacteria</taxon>
        <taxon>Pseudomonadati</taxon>
        <taxon>Pseudomonadota</taxon>
        <taxon>Alphaproteobacteria</taxon>
        <taxon>Micropepsales</taxon>
        <taxon>Micropepsaceae</taxon>
        <taxon>Rhizomicrobium</taxon>
    </lineage>
</organism>
<dbReference type="InterPro" id="IPR035680">
    <property type="entry name" value="Clx_II_MBL"/>
</dbReference>
<dbReference type="SMART" id="SM00849">
    <property type="entry name" value="Lactamase_B"/>
    <property type="match status" value="1"/>
</dbReference>
<feature type="binding site" evidence="7">
    <location>
        <position position="130"/>
    </location>
    <ligand>
        <name>Zn(2+)</name>
        <dbReference type="ChEBI" id="CHEBI:29105"/>
        <label>2</label>
    </ligand>
</feature>
<feature type="binding site" evidence="7">
    <location>
        <position position="60"/>
    </location>
    <ligand>
        <name>Zn(2+)</name>
        <dbReference type="ChEBI" id="CHEBI:29105"/>
        <label>2</label>
    </ligand>
</feature>
<gene>
    <name evidence="7 9" type="primary">gloB</name>
    <name evidence="9" type="ORF">GCM10008942_33510</name>
</gene>
<dbReference type="GO" id="GO:0016787">
    <property type="term" value="F:hydrolase activity"/>
    <property type="evidence" value="ECO:0007669"/>
    <property type="project" value="UniProtKB-KW"/>
</dbReference>
<evidence type="ECO:0000256" key="5">
    <source>
        <dbReference type="ARBA" id="ARBA00022801"/>
    </source>
</evidence>
<evidence type="ECO:0000256" key="7">
    <source>
        <dbReference type="HAMAP-Rule" id="MF_01374"/>
    </source>
</evidence>
<dbReference type="Pfam" id="PF16123">
    <property type="entry name" value="HAGH_C"/>
    <property type="match status" value="1"/>
</dbReference>
<dbReference type="EMBL" id="BAAADD010000009">
    <property type="protein sequence ID" value="GAA0581910.1"/>
    <property type="molecule type" value="Genomic_DNA"/>
</dbReference>
<dbReference type="InterPro" id="IPR036866">
    <property type="entry name" value="RibonucZ/Hydroxyglut_hydro"/>
</dbReference>
<proteinExistence type="inferred from homology"/>
<dbReference type="Gene3D" id="3.60.15.10">
    <property type="entry name" value="Ribonuclease Z/Hydroxyacylglutathione hydrolase-like"/>
    <property type="match status" value="1"/>
</dbReference>
<feature type="binding site" evidence="7">
    <location>
        <position position="59"/>
    </location>
    <ligand>
        <name>Zn(2+)</name>
        <dbReference type="ChEBI" id="CHEBI:29105"/>
        <label>2</label>
    </ligand>
</feature>
<evidence type="ECO:0000256" key="3">
    <source>
        <dbReference type="ARBA" id="ARBA00006759"/>
    </source>
</evidence>
<sequence length="252" mass="27532">MPELEIAVIPCLQDNYAYLVRAGDLCAVIDPAEVEPIDAALKARGARLTHILNTHHHWDHSGGNRDLKAAYGAEVVGPEKDRTRIPAIDTGVDEEHGWRFGDLAVGVLEVPAHTRGAVAYVFGDAVFTGDTMFVMGCGRLFEGPPEMMQASLAKIAALPDDTKVYCGHEYTLTNARFALSLEPGNTALQERFKAVEALRTEGKFTVPSTIGLEKATNPFLRTRSAEIRTNLGLAKADDVAVFAEIRRRKDNF</sequence>
<accession>A0ABN1F4A4</accession>
<dbReference type="PANTHER" id="PTHR43705:SF1">
    <property type="entry name" value="HYDROXYACYLGLUTATHIONE HYDROLASE GLOB"/>
    <property type="match status" value="1"/>
</dbReference>
<name>A0ABN1F4A4_9PROT</name>
<evidence type="ECO:0000313" key="10">
    <source>
        <dbReference type="Proteomes" id="UP001499951"/>
    </source>
</evidence>
<dbReference type="Pfam" id="PF00753">
    <property type="entry name" value="Lactamase_B"/>
    <property type="match status" value="1"/>
</dbReference>
<reference evidence="9 10" key="1">
    <citation type="journal article" date="2019" name="Int. J. Syst. Evol. Microbiol.">
        <title>The Global Catalogue of Microorganisms (GCM) 10K type strain sequencing project: providing services to taxonomists for standard genome sequencing and annotation.</title>
        <authorList>
            <consortium name="The Broad Institute Genomics Platform"/>
            <consortium name="The Broad Institute Genome Sequencing Center for Infectious Disease"/>
            <person name="Wu L."/>
            <person name="Ma J."/>
        </authorList>
    </citation>
    <scope>NUCLEOTIDE SEQUENCE [LARGE SCALE GENOMIC DNA]</scope>
    <source>
        <strain evidence="9 10">JCM 15089</strain>
    </source>
</reference>
<evidence type="ECO:0000313" key="9">
    <source>
        <dbReference type="EMBL" id="GAA0581910.1"/>
    </source>
</evidence>
<dbReference type="CDD" id="cd07723">
    <property type="entry name" value="hydroxyacylglutathione_hydrolase_MBL-fold"/>
    <property type="match status" value="1"/>
</dbReference>
<keyword evidence="4 7" id="KW-0479">Metal-binding</keyword>
<evidence type="ECO:0000256" key="1">
    <source>
        <dbReference type="ARBA" id="ARBA00001623"/>
    </source>
</evidence>
<comment type="function">
    <text evidence="7">Thiolesterase that catalyzes the hydrolysis of S-D-lactoyl-glutathione to form glutathione and D-lactic acid.</text>
</comment>
<dbReference type="PANTHER" id="PTHR43705">
    <property type="entry name" value="HYDROXYACYLGLUTATHIONE HYDROLASE"/>
    <property type="match status" value="1"/>
</dbReference>
<dbReference type="NCBIfam" id="TIGR03413">
    <property type="entry name" value="GSH_gloB"/>
    <property type="match status" value="1"/>
</dbReference>
<dbReference type="SUPFAM" id="SSF56281">
    <property type="entry name" value="Metallo-hydrolase/oxidoreductase"/>
    <property type="match status" value="1"/>
</dbReference>
<dbReference type="EC" id="3.1.2.6" evidence="7"/>
<feature type="binding site" evidence="7">
    <location>
        <position position="130"/>
    </location>
    <ligand>
        <name>Zn(2+)</name>
        <dbReference type="ChEBI" id="CHEBI:29105"/>
        <label>1</label>
    </ligand>
</feature>
<keyword evidence="6 7" id="KW-0862">Zinc</keyword>
<keyword evidence="5 7" id="KW-0378">Hydrolase</keyword>
<comment type="pathway">
    <text evidence="2 7">Secondary metabolite metabolism; methylglyoxal degradation; (R)-lactate from methylglyoxal: step 2/2.</text>
</comment>
<dbReference type="HAMAP" id="MF_01374">
    <property type="entry name" value="Glyoxalase_2"/>
    <property type="match status" value="1"/>
</dbReference>
<feature type="binding site" evidence="7">
    <location>
        <position position="55"/>
    </location>
    <ligand>
        <name>Zn(2+)</name>
        <dbReference type="ChEBI" id="CHEBI:29105"/>
        <label>1</label>
    </ligand>
</feature>
<comment type="cofactor">
    <cofactor evidence="7">
        <name>Zn(2+)</name>
        <dbReference type="ChEBI" id="CHEBI:29105"/>
    </cofactor>
    <text evidence="7">Binds 2 Zn(2+) ions per subunit.</text>
</comment>
<dbReference type="InterPro" id="IPR050110">
    <property type="entry name" value="Glyoxalase_II_hydrolase"/>
</dbReference>
<comment type="similarity">
    <text evidence="3 7">Belongs to the metallo-beta-lactamase superfamily. Glyoxalase II family.</text>
</comment>
<evidence type="ECO:0000256" key="2">
    <source>
        <dbReference type="ARBA" id="ARBA00004963"/>
    </source>
</evidence>
<evidence type="ECO:0000256" key="4">
    <source>
        <dbReference type="ARBA" id="ARBA00022723"/>
    </source>
</evidence>
<dbReference type="InterPro" id="IPR017782">
    <property type="entry name" value="Hydroxyacylglutathione_Hdrlase"/>
</dbReference>
<protein>
    <recommendedName>
        <fullName evidence="7">Hydroxyacylglutathione hydrolase</fullName>
        <ecNumber evidence="7">3.1.2.6</ecNumber>
    </recommendedName>
    <alternativeName>
        <fullName evidence="7">Glyoxalase II</fullName>
        <shortName evidence="7">Glx II</shortName>
    </alternativeName>
</protein>
<comment type="catalytic activity">
    <reaction evidence="1 7">
        <text>an S-(2-hydroxyacyl)glutathione + H2O = a 2-hydroxy carboxylate + glutathione + H(+)</text>
        <dbReference type="Rhea" id="RHEA:21864"/>
        <dbReference type="ChEBI" id="CHEBI:15377"/>
        <dbReference type="ChEBI" id="CHEBI:15378"/>
        <dbReference type="ChEBI" id="CHEBI:57925"/>
        <dbReference type="ChEBI" id="CHEBI:58896"/>
        <dbReference type="ChEBI" id="CHEBI:71261"/>
        <dbReference type="EC" id="3.1.2.6"/>
    </reaction>
</comment>
<feature type="domain" description="Metallo-beta-lactamase" evidence="8">
    <location>
        <begin position="14"/>
        <end position="168"/>
    </location>
</feature>
<keyword evidence="10" id="KW-1185">Reference proteome</keyword>
<comment type="subunit">
    <text evidence="7">Monomer.</text>
</comment>
<feature type="binding site" evidence="7">
    <location>
        <position position="57"/>
    </location>
    <ligand>
        <name>Zn(2+)</name>
        <dbReference type="ChEBI" id="CHEBI:29105"/>
        <label>1</label>
    </ligand>
</feature>